<evidence type="ECO:0000313" key="4">
    <source>
        <dbReference type="EMBL" id="MDO5457892.1"/>
    </source>
</evidence>
<keyword evidence="1" id="KW-0408">Iron</keyword>
<dbReference type="Pfam" id="PF04412">
    <property type="entry name" value="AcnX"/>
    <property type="match status" value="1"/>
</dbReference>
<organism evidence="4 5">
    <name type="scientific">Atopococcus tabaci</name>
    <dbReference type="NCBI Taxonomy" id="269774"/>
    <lineage>
        <taxon>Bacteria</taxon>
        <taxon>Bacillati</taxon>
        <taxon>Bacillota</taxon>
        <taxon>Bacilli</taxon>
        <taxon>Lactobacillales</taxon>
        <taxon>Carnobacteriaceae</taxon>
        <taxon>Atopococcus</taxon>
    </lineage>
</organism>
<evidence type="ECO:0000313" key="5">
    <source>
        <dbReference type="Proteomes" id="UP001171751"/>
    </source>
</evidence>
<keyword evidence="5" id="KW-1185">Reference proteome</keyword>
<protein>
    <submittedName>
        <fullName evidence="4">Aconitase X catalytic domain-containing protein</fullName>
    </submittedName>
</protein>
<feature type="domain" description="Phosphomevalonate dehydratase large subunit-like" evidence="3">
    <location>
        <begin position="1"/>
        <end position="407"/>
    </location>
</feature>
<dbReference type="PANTHER" id="PTHR36577:SF3">
    <property type="entry name" value="DUF521 DOMAIN PROTEIN (AFU_ORTHOLOGUE AFUA_6G00490)"/>
    <property type="match status" value="1"/>
</dbReference>
<keyword evidence="2" id="KW-0456">Lyase</keyword>
<evidence type="ECO:0000259" key="3">
    <source>
        <dbReference type="Pfam" id="PF04412"/>
    </source>
</evidence>
<dbReference type="InterPro" id="IPR007506">
    <property type="entry name" value="PMDh-L-like_dom"/>
</dbReference>
<accession>A0AA43ZT59</accession>
<dbReference type="AlphaFoldDB" id="A0AA43ZT59"/>
<dbReference type="Proteomes" id="UP001171751">
    <property type="component" value="Unassembled WGS sequence"/>
</dbReference>
<evidence type="ECO:0000256" key="1">
    <source>
        <dbReference type="ARBA" id="ARBA00023004"/>
    </source>
</evidence>
<gene>
    <name evidence="4" type="ORF">Q4F26_06040</name>
</gene>
<sequence length="423" mass="46635">MKLTTYEQNMLDGLEGEDKQFAMKLIVQVAEAMDASRLQEISQAHVVDTLTTGTGETGPEYAYKLRDMQAKVAVPTTINVGNIDLKNPENNVPAEYAFEVSREVMNIYKDMGCEPTYTCSPFQEPANQLSLGQHVAWGESSAVPFANSVFGARTSRYGQFIASCAAICGRVPYAGLHVTENRRAEIVISIENLPDHFKDMGLFYHILGYRVGQIVSEKIPVIIGIDPDISRDHLKAFGAAAATSGGIGMFHMVGITPESPTLEDALQHQAAEDYHEITLVELDTVLQELTENEVGQALEAVAFGAPHLSYDEVIEIFHLFEDVDWDIQLPVYIAMSRRTQDEIEANGMIKKFDEADITIVADRCVYYAGILWDDGLKVMTDSAKWAHYAPKCIDAEVTIGSFKDCVDSAVAGKVVLQGFSEEE</sequence>
<name>A0AA43ZT59_9LACT</name>
<dbReference type="GO" id="GO:0016829">
    <property type="term" value="F:lyase activity"/>
    <property type="evidence" value="ECO:0007669"/>
    <property type="project" value="UniProtKB-KW"/>
</dbReference>
<proteinExistence type="predicted"/>
<reference evidence="4" key="1">
    <citation type="submission" date="2023-07" db="EMBL/GenBank/DDBJ databases">
        <title>Between Cages and Wild: Unraveling the Impact of Captivity on Animal Microbiomes and Antimicrobial Resistance.</title>
        <authorList>
            <person name="Schmartz G.P."/>
            <person name="Rehner J."/>
            <person name="Schuff M.J."/>
            <person name="Becker S.L."/>
            <person name="Kravczyk M."/>
            <person name="Gurevich A."/>
            <person name="Francke R."/>
            <person name="Mueller R."/>
            <person name="Keller V."/>
            <person name="Keller A."/>
        </authorList>
    </citation>
    <scope>NUCLEOTIDE SEQUENCE</scope>
    <source>
        <strain evidence="4">S39M_St_73</strain>
    </source>
</reference>
<comment type="caution">
    <text evidence="4">The sequence shown here is derived from an EMBL/GenBank/DDBJ whole genome shotgun (WGS) entry which is preliminary data.</text>
</comment>
<dbReference type="PANTHER" id="PTHR36577">
    <property type="entry name" value="DUF521 DOMAIN PROTEIN (AFU_ORTHOLOGUE AFUA_6G00490)"/>
    <property type="match status" value="1"/>
</dbReference>
<evidence type="ECO:0000256" key="2">
    <source>
        <dbReference type="ARBA" id="ARBA00023239"/>
    </source>
</evidence>
<dbReference type="EMBL" id="JAUNQW010000031">
    <property type="protein sequence ID" value="MDO5457892.1"/>
    <property type="molecule type" value="Genomic_DNA"/>
</dbReference>